<evidence type="ECO:0000313" key="2">
    <source>
        <dbReference type="EMBL" id="KOM34707.1"/>
    </source>
</evidence>
<organism evidence="2 3">
    <name type="scientific">Phaseolus angularis</name>
    <name type="common">Azuki bean</name>
    <name type="synonym">Vigna angularis</name>
    <dbReference type="NCBI Taxonomy" id="3914"/>
    <lineage>
        <taxon>Eukaryota</taxon>
        <taxon>Viridiplantae</taxon>
        <taxon>Streptophyta</taxon>
        <taxon>Embryophyta</taxon>
        <taxon>Tracheophyta</taxon>
        <taxon>Spermatophyta</taxon>
        <taxon>Magnoliopsida</taxon>
        <taxon>eudicotyledons</taxon>
        <taxon>Gunneridae</taxon>
        <taxon>Pentapetalae</taxon>
        <taxon>rosids</taxon>
        <taxon>fabids</taxon>
        <taxon>Fabales</taxon>
        <taxon>Fabaceae</taxon>
        <taxon>Papilionoideae</taxon>
        <taxon>50 kb inversion clade</taxon>
        <taxon>NPAAA clade</taxon>
        <taxon>indigoferoid/millettioid clade</taxon>
        <taxon>Phaseoleae</taxon>
        <taxon>Vigna</taxon>
    </lineage>
</organism>
<dbReference type="AlphaFoldDB" id="A0A0L9TWB7"/>
<proteinExistence type="predicted"/>
<gene>
    <name evidence="2" type="ORF">LR48_Vigan02g085700</name>
</gene>
<name>A0A0L9TWB7_PHAAN</name>
<evidence type="ECO:0000256" key="1">
    <source>
        <dbReference type="SAM" id="MobiDB-lite"/>
    </source>
</evidence>
<sequence length="74" mass="8299">MSSLVSSLDVHHPSDDLADGVDPVPHDRPIIEPYDRGFLPSRVASQAITRSIKQQFLQPWPSWGTIPPEDREPL</sequence>
<dbReference type="EMBL" id="CM003372">
    <property type="protein sequence ID" value="KOM34707.1"/>
    <property type="molecule type" value="Genomic_DNA"/>
</dbReference>
<evidence type="ECO:0000313" key="3">
    <source>
        <dbReference type="Proteomes" id="UP000053144"/>
    </source>
</evidence>
<accession>A0A0L9TWB7</accession>
<dbReference type="Gramene" id="KOM34707">
    <property type="protein sequence ID" value="KOM34707"/>
    <property type="gene ID" value="LR48_Vigan02g085700"/>
</dbReference>
<reference evidence="3" key="1">
    <citation type="journal article" date="2015" name="Proc. Natl. Acad. Sci. U.S.A.">
        <title>Genome sequencing of adzuki bean (Vigna angularis) provides insight into high starch and low fat accumulation and domestication.</title>
        <authorList>
            <person name="Yang K."/>
            <person name="Tian Z."/>
            <person name="Chen C."/>
            <person name="Luo L."/>
            <person name="Zhao B."/>
            <person name="Wang Z."/>
            <person name="Yu L."/>
            <person name="Li Y."/>
            <person name="Sun Y."/>
            <person name="Li W."/>
            <person name="Chen Y."/>
            <person name="Li Y."/>
            <person name="Zhang Y."/>
            <person name="Ai D."/>
            <person name="Zhao J."/>
            <person name="Shang C."/>
            <person name="Ma Y."/>
            <person name="Wu B."/>
            <person name="Wang M."/>
            <person name="Gao L."/>
            <person name="Sun D."/>
            <person name="Zhang P."/>
            <person name="Guo F."/>
            <person name="Wang W."/>
            <person name="Li Y."/>
            <person name="Wang J."/>
            <person name="Varshney R.K."/>
            <person name="Wang J."/>
            <person name="Ling H.Q."/>
            <person name="Wan P."/>
        </authorList>
    </citation>
    <scope>NUCLEOTIDE SEQUENCE</scope>
    <source>
        <strain evidence="3">cv. Jingnong 6</strain>
    </source>
</reference>
<feature type="region of interest" description="Disordered" evidence="1">
    <location>
        <begin position="1"/>
        <end position="33"/>
    </location>
</feature>
<protein>
    <submittedName>
        <fullName evidence="2">Uncharacterized protein</fullName>
    </submittedName>
</protein>
<dbReference type="Proteomes" id="UP000053144">
    <property type="component" value="Chromosome 2"/>
</dbReference>
<feature type="compositionally biased region" description="Basic and acidic residues" evidence="1">
    <location>
        <begin position="24"/>
        <end position="33"/>
    </location>
</feature>